<gene>
    <name evidence="2" type="ORF">PECAL_1P32610</name>
</gene>
<feature type="compositionally biased region" description="Low complexity" evidence="1">
    <location>
        <begin position="1"/>
        <end position="13"/>
    </location>
</feature>
<dbReference type="AlphaFoldDB" id="A0A8J2SHS5"/>
<name>A0A8J2SHS5_9STRA</name>
<evidence type="ECO:0000313" key="3">
    <source>
        <dbReference type="Proteomes" id="UP000789595"/>
    </source>
</evidence>
<protein>
    <submittedName>
        <fullName evidence="2">Uncharacterized protein</fullName>
    </submittedName>
</protein>
<organism evidence="2 3">
    <name type="scientific">Pelagomonas calceolata</name>
    <dbReference type="NCBI Taxonomy" id="35677"/>
    <lineage>
        <taxon>Eukaryota</taxon>
        <taxon>Sar</taxon>
        <taxon>Stramenopiles</taxon>
        <taxon>Ochrophyta</taxon>
        <taxon>Pelagophyceae</taxon>
        <taxon>Pelagomonadales</taxon>
        <taxon>Pelagomonadaceae</taxon>
        <taxon>Pelagomonas</taxon>
    </lineage>
</organism>
<evidence type="ECO:0000256" key="1">
    <source>
        <dbReference type="SAM" id="MobiDB-lite"/>
    </source>
</evidence>
<keyword evidence="3" id="KW-1185">Reference proteome</keyword>
<feature type="compositionally biased region" description="Basic and acidic residues" evidence="1">
    <location>
        <begin position="14"/>
        <end position="26"/>
    </location>
</feature>
<feature type="region of interest" description="Disordered" evidence="1">
    <location>
        <begin position="1"/>
        <end position="28"/>
    </location>
</feature>
<reference evidence="2" key="1">
    <citation type="submission" date="2021-11" db="EMBL/GenBank/DDBJ databases">
        <authorList>
            <consortium name="Genoscope - CEA"/>
            <person name="William W."/>
        </authorList>
    </citation>
    <scope>NUCLEOTIDE SEQUENCE</scope>
</reference>
<sequence>MAAQTAADAMRTALELHREESEEHHTLQQQLNVSLDRHQTALDQMERVALAAGADPAVLRQIREAIRNPPQAPDAGGAAEEPAEAEAEPAAREEPVPPPPPPPPPVEAPAAEARPRKRARRVTDDDLPSQQDLGLTQRITRNDYDNNQIRIPRVVKTKIPVHNGTVLVAVFDVIVECKCRQMDGGRSGILKLAMKRRFSFSQMEGLRFVMHSVPCPEWQRRSPHSHVLDLDEYIKAQ</sequence>
<accession>A0A8J2SHS5</accession>
<proteinExistence type="predicted"/>
<comment type="caution">
    <text evidence="2">The sequence shown here is derived from an EMBL/GenBank/DDBJ whole genome shotgun (WGS) entry which is preliminary data.</text>
</comment>
<dbReference type="Proteomes" id="UP000789595">
    <property type="component" value="Unassembled WGS sequence"/>
</dbReference>
<evidence type="ECO:0000313" key="2">
    <source>
        <dbReference type="EMBL" id="CAH0366752.1"/>
    </source>
</evidence>
<feature type="compositionally biased region" description="Polar residues" evidence="1">
    <location>
        <begin position="128"/>
        <end position="139"/>
    </location>
</feature>
<feature type="region of interest" description="Disordered" evidence="1">
    <location>
        <begin position="68"/>
        <end position="139"/>
    </location>
</feature>
<dbReference type="EMBL" id="CAKKNE010000001">
    <property type="protein sequence ID" value="CAH0366752.1"/>
    <property type="molecule type" value="Genomic_DNA"/>
</dbReference>
<feature type="compositionally biased region" description="Pro residues" evidence="1">
    <location>
        <begin position="96"/>
        <end position="107"/>
    </location>
</feature>